<proteinExistence type="predicted"/>
<protein>
    <submittedName>
        <fullName evidence="1">Uncharacterized protein</fullName>
    </submittedName>
</protein>
<sequence>MFDQGDGAIAFRVVSLGAIGYANGLPVKVAFATPYLDYSNPSIVSLI</sequence>
<dbReference type="Proteomes" id="UP000823634">
    <property type="component" value="Unassembled WGS sequence"/>
</dbReference>
<organism evidence="1 2">
    <name type="scientific">Candidatus Alloenteromonas pullistercoris</name>
    <dbReference type="NCBI Taxonomy" id="2840785"/>
    <lineage>
        <taxon>Bacteria</taxon>
        <taxon>Bacillati</taxon>
        <taxon>Bacillota</taxon>
        <taxon>Bacillota incertae sedis</taxon>
        <taxon>Candidatus Alloenteromonas</taxon>
    </lineage>
</organism>
<accession>A0A9D9GWH9</accession>
<comment type="caution">
    <text evidence="1">The sequence shown here is derived from an EMBL/GenBank/DDBJ whole genome shotgun (WGS) entry which is preliminary data.</text>
</comment>
<gene>
    <name evidence="1" type="ORF">IAC61_06030</name>
</gene>
<evidence type="ECO:0000313" key="2">
    <source>
        <dbReference type="Proteomes" id="UP000823634"/>
    </source>
</evidence>
<dbReference type="AlphaFoldDB" id="A0A9D9GWH9"/>
<evidence type="ECO:0000313" key="1">
    <source>
        <dbReference type="EMBL" id="MBO8426847.1"/>
    </source>
</evidence>
<reference evidence="1" key="1">
    <citation type="submission" date="2020-10" db="EMBL/GenBank/DDBJ databases">
        <authorList>
            <person name="Gilroy R."/>
        </authorList>
    </citation>
    <scope>NUCLEOTIDE SEQUENCE</scope>
    <source>
        <strain evidence="1">17113</strain>
    </source>
</reference>
<dbReference type="EMBL" id="JADINA010000039">
    <property type="protein sequence ID" value="MBO8426847.1"/>
    <property type="molecule type" value="Genomic_DNA"/>
</dbReference>
<name>A0A9D9GWH9_9FIRM</name>
<reference evidence="1" key="2">
    <citation type="journal article" date="2021" name="PeerJ">
        <title>Extensive microbial diversity within the chicken gut microbiome revealed by metagenomics and culture.</title>
        <authorList>
            <person name="Gilroy R."/>
            <person name="Ravi A."/>
            <person name="Getino M."/>
            <person name="Pursley I."/>
            <person name="Horton D.L."/>
            <person name="Alikhan N.F."/>
            <person name="Baker D."/>
            <person name="Gharbi K."/>
            <person name="Hall N."/>
            <person name="Watson M."/>
            <person name="Adriaenssens E.M."/>
            <person name="Foster-Nyarko E."/>
            <person name="Jarju S."/>
            <person name="Secka A."/>
            <person name="Antonio M."/>
            <person name="Oren A."/>
            <person name="Chaudhuri R.R."/>
            <person name="La Ragione R."/>
            <person name="Hildebrand F."/>
            <person name="Pallen M.J."/>
        </authorList>
    </citation>
    <scope>NUCLEOTIDE SEQUENCE</scope>
    <source>
        <strain evidence="1">17113</strain>
    </source>
</reference>